<dbReference type="RefSeq" id="WP_208427804.1">
    <property type="nucleotide sequence ID" value="NZ_JAEPRJ010000001.1"/>
</dbReference>
<keyword evidence="2" id="KW-0547">Nucleotide-binding</keyword>
<dbReference type="SUPFAM" id="SSF52540">
    <property type="entry name" value="P-loop containing nucleoside triphosphate hydrolases"/>
    <property type="match status" value="1"/>
</dbReference>
<dbReference type="InterPro" id="IPR003439">
    <property type="entry name" value="ABC_transporter-like_ATP-bd"/>
</dbReference>
<feature type="domain" description="ABC transporter" evidence="4">
    <location>
        <begin position="14"/>
        <end position="245"/>
    </location>
</feature>
<dbReference type="InterPro" id="IPR017871">
    <property type="entry name" value="ABC_transporter-like_CS"/>
</dbReference>
<evidence type="ECO:0000256" key="1">
    <source>
        <dbReference type="ARBA" id="ARBA00022448"/>
    </source>
</evidence>
<dbReference type="InterPro" id="IPR003593">
    <property type="entry name" value="AAA+_ATPase"/>
</dbReference>
<dbReference type="PANTHER" id="PTHR42788">
    <property type="entry name" value="TAURINE IMPORT ATP-BINDING PROTEIN-RELATED"/>
    <property type="match status" value="1"/>
</dbReference>
<dbReference type="PROSITE" id="PS00211">
    <property type="entry name" value="ABC_TRANSPORTER_1"/>
    <property type="match status" value="1"/>
</dbReference>
<dbReference type="Gene3D" id="3.40.50.300">
    <property type="entry name" value="P-loop containing nucleotide triphosphate hydrolases"/>
    <property type="match status" value="1"/>
</dbReference>
<sequence length="267" mass="30348">MAGEERSVSGNVKLQINKLRKVFNTRNGEMIALNGVDLDIRENEFICVVGPSGCGKSTLLNIIAGLSEPTSGEVYCDGKLVKGTGTERGVVFQQYALFPWLTVKKNVMFGLELEGIKGKEAEERAMKYIKMVQLEEFADHYPKELSGGMKQRVAIARAYAVNPSILLMDEPFGALDAQTRTQLQQELLETWEKERKTCFFITHDVDEAIILAQRVIIMSARPGRIKEIVEIDIPYPRDQETKMSPRFLELKNHIWSQVYKEYLEVKK</sequence>
<keyword evidence="6" id="KW-1185">Reference proteome</keyword>
<evidence type="ECO:0000256" key="3">
    <source>
        <dbReference type="ARBA" id="ARBA00022840"/>
    </source>
</evidence>
<protein>
    <submittedName>
        <fullName evidence="5">ABC transporter ATP-binding protein</fullName>
    </submittedName>
</protein>
<evidence type="ECO:0000259" key="4">
    <source>
        <dbReference type="PROSITE" id="PS50893"/>
    </source>
</evidence>
<name>A0ABS1IWE7_9FIRM</name>
<dbReference type="EMBL" id="JAEPRJ010000001">
    <property type="protein sequence ID" value="MBK5896217.1"/>
    <property type="molecule type" value="Genomic_DNA"/>
</dbReference>
<dbReference type="SMART" id="SM00382">
    <property type="entry name" value="AAA"/>
    <property type="match status" value="1"/>
</dbReference>
<dbReference type="InterPro" id="IPR050166">
    <property type="entry name" value="ABC_transporter_ATP-bind"/>
</dbReference>
<keyword evidence="3 5" id="KW-0067">ATP-binding</keyword>
<comment type="caution">
    <text evidence="5">The sequence shown here is derived from an EMBL/GenBank/DDBJ whole genome shotgun (WGS) entry which is preliminary data.</text>
</comment>
<dbReference type="Proteomes" id="UP000604730">
    <property type="component" value="Unassembled WGS sequence"/>
</dbReference>
<organism evidence="5 6">
    <name type="scientific">Catonella massiliensis</name>
    <dbReference type="NCBI Taxonomy" id="2799636"/>
    <lineage>
        <taxon>Bacteria</taxon>
        <taxon>Bacillati</taxon>
        <taxon>Bacillota</taxon>
        <taxon>Clostridia</taxon>
        <taxon>Lachnospirales</taxon>
        <taxon>Lachnospiraceae</taxon>
        <taxon>Catonella</taxon>
    </lineage>
</organism>
<proteinExistence type="predicted"/>
<dbReference type="CDD" id="cd03293">
    <property type="entry name" value="ABC_NrtD_SsuB_transporters"/>
    <property type="match status" value="1"/>
</dbReference>
<dbReference type="GO" id="GO:0005524">
    <property type="term" value="F:ATP binding"/>
    <property type="evidence" value="ECO:0007669"/>
    <property type="project" value="UniProtKB-KW"/>
</dbReference>
<dbReference type="PANTHER" id="PTHR42788:SF13">
    <property type="entry name" value="ALIPHATIC SULFONATES IMPORT ATP-BINDING PROTEIN SSUB"/>
    <property type="match status" value="1"/>
</dbReference>
<accession>A0ABS1IWE7</accession>
<evidence type="ECO:0000313" key="6">
    <source>
        <dbReference type="Proteomes" id="UP000604730"/>
    </source>
</evidence>
<evidence type="ECO:0000313" key="5">
    <source>
        <dbReference type="EMBL" id="MBK5896217.1"/>
    </source>
</evidence>
<dbReference type="PROSITE" id="PS50893">
    <property type="entry name" value="ABC_TRANSPORTER_2"/>
    <property type="match status" value="1"/>
</dbReference>
<dbReference type="InterPro" id="IPR027417">
    <property type="entry name" value="P-loop_NTPase"/>
</dbReference>
<evidence type="ECO:0000256" key="2">
    <source>
        <dbReference type="ARBA" id="ARBA00022741"/>
    </source>
</evidence>
<reference evidence="5 6" key="1">
    <citation type="submission" date="2021-01" db="EMBL/GenBank/DDBJ databases">
        <title>Isolation and description of Catonella massiliensis sp. nov., a novel Catonella species, isolated from a stable periodontitis subject.</title>
        <authorList>
            <person name="Antezack A."/>
            <person name="Boxberger M."/>
            <person name="La Scola B."/>
            <person name="Monnet-Corti V."/>
        </authorList>
    </citation>
    <scope>NUCLEOTIDE SEQUENCE [LARGE SCALE GENOMIC DNA]</scope>
    <source>
        <strain evidence="5 6">Marseille-Q4567</strain>
    </source>
</reference>
<dbReference type="Pfam" id="PF00005">
    <property type="entry name" value="ABC_tran"/>
    <property type="match status" value="1"/>
</dbReference>
<keyword evidence="1" id="KW-0813">Transport</keyword>
<gene>
    <name evidence="5" type="ORF">JJN12_00220</name>
</gene>